<evidence type="ECO:0000313" key="1">
    <source>
        <dbReference type="EMBL" id="KKL66545.1"/>
    </source>
</evidence>
<organism evidence="1">
    <name type="scientific">marine sediment metagenome</name>
    <dbReference type="NCBI Taxonomy" id="412755"/>
    <lineage>
        <taxon>unclassified sequences</taxon>
        <taxon>metagenomes</taxon>
        <taxon>ecological metagenomes</taxon>
    </lineage>
</organism>
<name>A0A0F9GAI6_9ZZZZ</name>
<gene>
    <name evidence="1" type="ORF">LCGC14_2143940</name>
</gene>
<protein>
    <submittedName>
        <fullName evidence="1">Uncharacterized protein</fullName>
    </submittedName>
</protein>
<sequence length="31" mass="3735">MWGWIILALFIAFFFWIIERAIKEAKTGAYK</sequence>
<dbReference type="AlphaFoldDB" id="A0A0F9GAI6"/>
<proteinExistence type="predicted"/>
<comment type="caution">
    <text evidence="1">The sequence shown here is derived from an EMBL/GenBank/DDBJ whole genome shotgun (WGS) entry which is preliminary data.</text>
</comment>
<accession>A0A0F9GAI6</accession>
<reference evidence="1" key="1">
    <citation type="journal article" date="2015" name="Nature">
        <title>Complex archaea that bridge the gap between prokaryotes and eukaryotes.</title>
        <authorList>
            <person name="Spang A."/>
            <person name="Saw J.H."/>
            <person name="Jorgensen S.L."/>
            <person name="Zaremba-Niedzwiedzka K."/>
            <person name="Martijn J."/>
            <person name="Lind A.E."/>
            <person name="van Eijk R."/>
            <person name="Schleper C."/>
            <person name="Guy L."/>
            <person name="Ettema T.J."/>
        </authorList>
    </citation>
    <scope>NUCLEOTIDE SEQUENCE</scope>
</reference>
<dbReference type="EMBL" id="LAZR01027167">
    <property type="protein sequence ID" value="KKL66545.1"/>
    <property type="molecule type" value="Genomic_DNA"/>
</dbReference>